<keyword evidence="11" id="KW-1185">Reference proteome</keyword>
<evidence type="ECO:0000256" key="1">
    <source>
        <dbReference type="ARBA" id="ARBA00004496"/>
    </source>
</evidence>
<evidence type="ECO:0000256" key="3">
    <source>
        <dbReference type="ARBA" id="ARBA00022598"/>
    </source>
</evidence>
<evidence type="ECO:0000256" key="8">
    <source>
        <dbReference type="HAMAP-Rule" id="MF_01161"/>
    </source>
</evidence>
<dbReference type="AlphaFoldDB" id="A0A510HJZ8"/>
<dbReference type="PANTHER" id="PTHR43033:SF1">
    <property type="entry name" value="TRNA(ILE)-LYSIDINE SYNTHASE-RELATED"/>
    <property type="match status" value="1"/>
</dbReference>
<dbReference type="GO" id="GO:0006400">
    <property type="term" value="P:tRNA modification"/>
    <property type="evidence" value="ECO:0007669"/>
    <property type="project" value="UniProtKB-UniRule"/>
</dbReference>
<keyword evidence="3 8" id="KW-0436">Ligase</keyword>
<comment type="subcellular location">
    <subcellularLocation>
        <location evidence="1 8">Cytoplasm</location>
    </subcellularLocation>
</comment>
<dbReference type="SUPFAM" id="SSF82829">
    <property type="entry name" value="MesJ substrate recognition domain-like"/>
    <property type="match status" value="1"/>
</dbReference>
<gene>
    <name evidence="8 10" type="primary">tilS</name>
    <name evidence="10" type="ORF">RxyAA322_14690</name>
</gene>
<comment type="function">
    <text evidence="8">Ligates lysine onto the cytidine present at position 34 of the AUA codon-specific tRNA(Ile) that contains the anticodon CAU, in an ATP-dependent manner. Cytidine is converted to lysidine, thus changing the amino acid specificity of the tRNA from methionine to isoleucine.</text>
</comment>
<proteinExistence type="inferred from homology"/>
<dbReference type="NCBIfam" id="TIGR02433">
    <property type="entry name" value="lysidine_TilS_C"/>
    <property type="match status" value="1"/>
</dbReference>
<keyword evidence="5 8" id="KW-0547">Nucleotide-binding</keyword>
<keyword evidence="6 8" id="KW-0067">ATP-binding</keyword>
<comment type="similarity">
    <text evidence="8">Belongs to the tRNA(Ile)-lysidine synthase family.</text>
</comment>
<evidence type="ECO:0000256" key="7">
    <source>
        <dbReference type="ARBA" id="ARBA00048539"/>
    </source>
</evidence>
<dbReference type="NCBIfam" id="TIGR02432">
    <property type="entry name" value="lysidine_TilS_N"/>
    <property type="match status" value="1"/>
</dbReference>
<reference evidence="10" key="1">
    <citation type="journal article" date="2019" name="Microbiol. Resour. Announc.">
        <title>Complete Genome Sequence of Rubrobacter xylanophilus Strain AA3-22, Isolated from Arima Onsen in Japan.</title>
        <authorList>
            <person name="Tomariguchi N."/>
            <person name="Miyazaki K."/>
        </authorList>
    </citation>
    <scope>NUCLEOTIDE SEQUENCE [LARGE SCALE GENOMIC DNA]</scope>
    <source>
        <strain evidence="10">AA3-22</strain>
    </source>
</reference>
<keyword evidence="4 8" id="KW-0819">tRNA processing</keyword>
<name>A0A510HJZ8_9ACTN</name>
<dbReference type="PANTHER" id="PTHR43033">
    <property type="entry name" value="TRNA(ILE)-LYSIDINE SYNTHASE-RELATED"/>
    <property type="match status" value="1"/>
</dbReference>
<dbReference type="Pfam" id="PF01171">
    <property type="entry name" value="ATP_bind_3"/>
    <property type="match status" value="1"/>
</dbReference>
<dbReference type="GO" id="GO:0005737">
    <property type="term" value="C:cytoplasm"/>
    <property type="evidence" value="ECO:0007669"/>
    <property type="project" value="UniProtKB-SubCell"/>
</dbReference>
<dbReference type="SUPFAM" id="SSF52402">
    <property type="entry name" value="Adenine nucleotide alpha hydrolases-like"/>
    <property type="match status" value="1"/>
</dbReference>
<dbReference type="InterPro" id="IPR015262">
    <property type="entry name" value="tRNA_Ile_lys_synt_subst-bd"/>
</dbReference>
<evidence type="ECO:0000256" key="2">
    <source>
        <dbReference type="ARBA" id="ARBA00022490"/>
    </source>
</evidence>
<dbReference type="InterPro" id="IPR011063">
    <property type="entry name" value="TilS/TtcA_N"/>
</dbReference>
<dbReference type="EMBL" id="AP019791">
    <property type="protein sequence ID" value="BBL79615.1"/>
    <property type="molecule type" value="Genomic_DNA"/>
</dbReference>
<organism evidence="10 11">
    <name type="scientific">Rubrobacter xylanophilus</name>
    <dbReference type="NCBI Taxonomy" id="49319"/>
    <lineage>
        <taxon>Bacteria</taxon>
        <taxon>Bacillati</taxon>
        <taxon>Actinomycetota</taxon>
        <taxon>Rubrobacteria</taxon>
        <taxon>Rubrobacterales</taxon>
        <taxon>Rubrobacteraceae</taxon>
        <taxon>Rubrobacter</taxon>
    </lineage>
</organism>
<keyword evidence="2 8" id="KW-0963">Cytoplasm</keyword>
<comment type="catalytic activity">
    <reaction evidence="7 8">
        <text>cytidine(34) in tRNA(Ile2) + L-lysine + ATP = lysidine(34) in tRNA(Ile2) + AMP + diphosphate + H(+)</text>
        <dbReference type="Rhea" id="RHEA:43744"/>
        <dbReference type="Rhea" id="RHEA-COMP:10625"/>
        <dbReference type="Rhea" id="RHEA-COMP:10670"/>
        <dbReference type="ChEBI" id="CHEBI:15378"/>
        <dbReference type="ChEBI" id="CHEBI:30616"/>
        <dbReference type="ChEBI" id="CHEBI:32551"/>
        <dbReference type="ChEBI" id="CHEBI:33019"/>
        <dbReference type="ChEBI" id="CHEBI:82748"/>
        <dbReference type="ChEBI" id="CHEBI:83665"/>
        <dbReference type="ChEBI" id="CHEBI:456215"/>
        <dbReference type="EC" id="6.3.4.19"/>
    </reaction>
</comment>
<dbReference type="GO" id="GO:0005524">
    <property type="term" value="F:ATP binding"/>
    <property type="evidence" value="ECO:0007669"/>
    <property type="project" value="UniProtKB-UniRule"/>
</dbReference>
<evidence type="ECO:0000256" key="4">
    <source>
        <dbReference type="ARBA" id="ARBA00022694"/>
    </source>
</evidence>
<evidence type="ECO:0000256" key="6">
    <source>
        <dbReference type="ARBA" id="ARBA00022840"/>
    </source>
</evidence>
<evidence type="ECO:0000259" key="9">
    <source>
        <dbReference type="SMART" id="SM00977"/>
    </source>
</evidence>
<feature type="binding site" evidence="8">
    <location>
        <begin position="32"/>
        <end position="37"/>
    </location>
    <ligand>
        <name>ATP</name>
        <dbReference type="ChEBI" id="CHEBI:30616"/>
    </ligand>
</feature>
<dbReference type="GO" id="GO:0032267">
    <property type="term" value="F:tRNA(Ile)-lysidine synthase activity"/>
    <property type="evidence" value="ECO:0007669"/>
    <property type="project" value="UniProtKB-EC"/>
</dbReference>
<feature type="domain" description="Lysidine-tRNA(Ile) synthetase C-terminal" evidence="9">
    <location>
        <begin position="370"/>
        <end position="443"/>
    </location>
</feature>
<evidence type="ECO:0000256" key="5">
    <source>
        <dbReference type="ARBA" id="ARBA00022741"/>
    </source>
</evidence>
<dbReference type="SUPFAM" id="SSF56037">
    <property type="entry name" value="PheT/TilS domain"/>
    <property type="match status" value="1"/>
</dbReference>
<dbReference type="InterPro" id="IPR014729">
    <property type="entry name" value="Rossmann-like_a/b/a_fold"/>
</dbReference>
<dbReference type="Pfam" id="PF11734">
    <property type="entry name" value="TilS_C"/>
    <property type="match status" value="1"/>
</dbReference>
<protein>
    <recommendedName>
        <fullName evidence="8">tRNA(Ile)-lysidine synthase</fullName>
        <ecNumber evidence="8">6.3.4.19</ecNumber>
    </recommendedName>
    <alternativeName>
        <fullName evidence="8">tRNA(Ile)-2-lysyl-cytidine synthase</fullName>
    </alternativeName>
    <alternativeName>
        <fullName evidence="8">tRNA(Ile)-lysidine synthetase</fullName>
    </alternativeName>
</protein>
<evidence type="ECO:0000313" key="10">
    <source>
        <dbReference type="EMBL" id="BBL79615.1"/>
    </source>
</evidence>
<dbReference type="InterPro" id="IPR012094">
    <property type="entry name" value="tRNA_Ile_lys_synt"/>
</dbReference>
<dbReference type="Pfam" id="PF09179">
    <property type="entry name" value="TilS"/>
    <property type="match status" value="1"/>
</dbReference>
<evidence type="ECO:0000313" key="11">
    <source>
        <dbReference type="Proteomes" id="UP000318065"/>
    </source>
</evidence>
<dbReference type="Proteomes" id="UP000318065">
    <property type="component" value="Chromosome"/>
</dbReference>
<dbReference type="Gene3D" id="3.40.50.620">
    <property type="entry name" value="HUPs"/>
    <property type="match status" value="1"/>
</dbReference>
<dbReference type="EC" id="6.3.4.19" evidence="8"/>
<sequence length="448" mass="49317">MREMEPGKFQEAVLETVRRYGMDLSRPLALVSGGPDSVALLRVLTALGREPVVLHVDHGLRGEESRGDAGFVLELCRGLGLRCEVRRLRLEEGPGLQERARRERYRLAGELADRLGASAVTVGHNADDVAETLLLNLARGSGLRGLSGIPPVRGKICRPLIERTRAEILEYLRGLGQGYRVDSTNLRPKYARNRVRLEVMPVLEELHPGAARNMARAAELVREDLAVLEELAAGMVREAEGGAEVSIPELRKLPPALRRYAVRRAYAAVSPGAPPLSRRLVEGVLELARGGGGTRLLDLPGGVVAAARFGERLVLYRRGGGGDPGERPLVPGEEFRFGGWRVRVEEVGRLDPRDASRPEVAYLDAGGGPYRVRLVREGDTIRPLGLGGTKKVMRAMMDRKVPKDLRRRTPVVVDPEGRVAWVFLGELGEDFRVRETTEKVLRVEVERA</sequence>
<accession>A0A510HJZ8</accession>
<dbReference type="HAMAP" id="MF_01161">
    <property type="entry name" value="tRNA_Ile_lys_synt"/>
    <property type="match status" value="1"/>
</dbReference>
<comment type="domain">
    <text evidence="8">The N-terminal region contains the highly conserved SGGXDS motif, predicted to be a P-loop motif involved in ATP binding.</text>
</comment>
<dbReference type="Gene3D" id="1.20.59.20">
    <property type="match status" value="1"/>
</dbReference>
<dbReference type="CDD" id="cd01992">
    <property type="entry name" value="TilS_N"/>
    <property type="match status" value="1"/>
</dbReference>
<dbReference type="InterPro" id="IPR012796">
    <property type="entry name" value="Lysidine-tRNA-synth_C"/>
</dbReference>
<dbReference type="SMART" id="SM00977">
    <property type="entry name" value="TilS_C"/>
    <property type="match status" value="1"/>
</dbReference>
<dbReference type="InterPro" id="IPR012795">
    <property type="entry name" value="tRNA_Ile_lys_synt_N"/>
</dbReference>